<reference evidence="3" key="1">
    <citation type="submission" date="2015-05" db="EMBL/GenBank/DDBJ databases">
        <authorList>
            <consortium name="Pathogen Informatics"/>
        </authorList>
    </citation>
    <scope>NUCLEOTIDE SEQUENCE [LARGE SCALE GENOMIC DNA]</scope>
    <source>
        <strain evidence="3">M72</strain>
    </source>
</reference>
<name>A0A0M6WJG8_9FIRM</name>
<organism evidence="2 3">
    <name type="scientific">Roseburia faecis</name>
    <dbReference type="NCBI Taxonomy" id="301302"/>
    <lineage>
        <taxon>Bacteria</taxon>
        <taxon>Bacillati</taxon>
        <taxon>Bacillota</taxon>
        <taxon>Clostridia</taxon>
        <taxon>Lachnospirales</taxon>
        <taxon>Lachnospiraceae</taxon>
        <taxon>Roseburia</taxon>
    </lineage>
</organism>
<proteinExistence type="predicted"/>
<evidence type="ECO:0000313" key="2">
    <source>
        <dbReference type="EMBL" id="CRL36314.1"/>
    </source>
</evidence>
<protein>
    <submittedName>
        <fullName evidence="2">Uncharacterized protein</fullName>
    </submittedName>
</protein>
<feature type="compositionally biased region" description="Acidic residues" evidence="1">
    <location>
        <begin position="401"/>
        <end position="412"/>
    </location>
</feature>
<dbReference type="RefSeq" id="WP_055067506.1">
    <property type="nucleotide sequence ID" value="NZ_CP173697.1"/>
</dbReference>
<dbReference type="Proteomes" id="UP000049979">
    <property type="component" value="Unassembled WGS sequence"/>
</dbReference>
<keyword evidence="3" id="KW-1185">Reference proteome</keyword>
<evidence type="ECO:0000256" key="1">
    <source>
        <dbReference type="SAM" id="MobiDB-lite"/>
    </source>
</evidence>
<feature type="region of interest" description="Disordered" evidence="1">
    <location>
        <begin position="392"/>
        <end position="412"/>
    </location>
</feature>
<evidence type="ECO:0000313" key="3">
    <source>
        <dbReference type="Proteomes" id="UP000049979"/>
    </source>
</evidence>
<gene>
    <name evidence="2" type="ORF">M72_26011</name>
</gene>
<dbReference type="EMBL" id="CVRR01000011">
    <property type="protein sequence ID" value="CRL36314.1"/>
    <property type="molecule type" value="Genomic_DNA"/>
</dbReference>
<accession>A0A0M6WJG8</accession>
<sequence>MDNVLEMLNAKKSKELINFKMNNIDDLTIKENEVDMEQQIQDEQQEKKKEMLNELFDDTSIKAEQSPFRTYPDDKQKALATKCFIDLGKVIQQYRNGEIDERTIRVLHIIVKHQYITTRQIRQLYLLTYHLYIKLDILSKILNRMMEKGLIAGCIIESSMGNSDFRCYCVDYNGVRLYTAIKSENVNWKRTDTIQKAYIIKRNIAKNQFLINYLKYYNISYESQPRLVWNKGGIEMAVKPALQMKFDIQDSMDSIVFLVEVIRTYDGWEEDYIKKLIRYGQYLKSVEDTQSLKKYYIVVCAESEKQVNDVINIYYDLKTRKQVSEVLGIQICYTCDILNLDGHYRGSLLSNLRTYQYDTKTGSWTEEKIKEFTCETHDWRDFDFTIDRIEPSTSEKKKEESDTEYIDREDEEERTGKQMLAVQIYNAVIQQGYQFPELMVRMAQILKKAEINYKEWGYAKLRSLFKDLSYFYSVHEESPVQQTITCTDALLDIINGKKSKSVNVNPKQEVSFDQNVKEQNIFYKYFMDRMNSDKDWAGVLRNDIFCYRNWSMTVKVLENMTHINDLSEIGWYNFIAYVYSQAKDSNTILKNRTGSYMGFCIELNSFTDEKIYLIAKLNNRENPKWILEGLATASSRRLGEILRDELGVL</sequence>
<dbReference type="AlphaFoldDB" id="A0A0M6WJG8"/>